<keyword evidence="7 9" id="KW-0408">Iron</keyword>
<dbReference type="InterPro" id="IPR024711">
    <property type="entry name" value="Catalase_clade1/3"/>
</dbReference>
<dbReference type="OrthoDB" id="9760293at2"/>
<evidence type="ECO:0000256" key="4">
    <source>
        <dbReference type="ARBA" id="ARBA00022617"/>
    </source>
</evidence>
<evidence type="ECO:0000256" key="1">
    <source>
        <dbReference type="ARBA" id="ARBA00005329"/>
    </source>
</evidence>
<dbReference type="Gene3D" id="2.40.180.10">
    <property type="entry name" value="Catalase core domain"/>
    <property type="match status" value="2"/>
</dbReference>
<dbReference type="PANTHER" id="PTHR11465">
    <property type="entry name" value="CATALASE"/>
    <property type="match status" value="1"/>
</dbReference>
<feature type="binding site" description="axial binding residue" evidence="9">
    <location>
        <position position="319"/>
    </location>
    <ligand>
        <name>heme</name>
        <dbReference type="ChEBI" id="CHEBI:30413"/>
    </ligand>
    <ligandPart>
        <name>Fe</name>
        <dbReference type="ChEBI" id="CHEBI:18248"/>
    </ligandPart>
</feature>
<name>A0A1M6ANA7_9FLAO</name>
<dbReference type="EC" id="1.11.1.6" evidence="2"/>
<dbReference type="InterPro" id="IPR010582">
    <property type="entry name" value="Catalase_immune_responsive"/>
</dbReference>
<evidence type="ECO:0000313" key="11">
    <source>
        <dbReference type="EMBL" id="SHI37911.1"/>
    </source>
</evidence>
<comment type="similarity">
    <text evidence="1">Belongs to the catalase family.</text>
</comment>
<dbReference type="PROSITE" id="PS00437">
    <property type="entry name" value="CATALASE_1"/>
    <property type="match status" value="1"/>
</dbReference>
<evidence type="ECO:0000256" key="9">
    <source>
        <dbReference type="PIRSR" id="PIRSR038928-2"/>
    </source>
</evidence>
<dbReference type="SUPFAM" id="SSF56634">
    <property type="entry name" value="Heme-dependent catalase-like"/>
    <property type="match status" value="1"/>
</dbReference>
<dbReference type="GO" id="GO:0004096">
    <property type="term" value="F:catalase activity"/>
    <property type="evidence" value="ECO:0007669"/>
    <property type="project" value="UniProtKB-EC"/>
</dbReference>
<evidence type="ECO:0000256" key="2">
    <source>
        <dbReference type="ARBA" id="ARBA00012314"/>
    </source>
</evidence>
<accession>A0A1M6ANA7</accession>
<evidence type="ECO:0000259" key="10">
    <source>
        <dbReference type="SMART" id="SM01060"/>
    </source>
</evidence>
<feature type="domain" description="Catalase core" evidence="10">
    <location>
        <begin position="2"/>
        <end position="367"/>
    </location>
</feature>
<dbReference type="Pfam" id="PF00199">
    <property type="entry name" value="Catalase"/>
    <property type="match status" value="1"/>
</dbReference>
<dbReference type="InterPro" id="IPR002226">
    <property type="entry name" value="Catalase_haem_BS"/>
</dbReference>
<dbReference type="AlphaFoldDB" id="A0A1M6ANA7"/>
<keyword evidence="12" id="KW-1185">Reference proteome</keyword>
<reference evidence="11 12" key="1">
    <citation type="submission" date="2016-11" db="EMBL/GenBank/DDBJ databases">
        <authorList>
            <person name="Jaros S."/>
            <person name="Januszkiewicz K."/>
            <person name="Wedrychowicz H."/>
        </authorList>
    </citation>
    <scope>NUCLEOTIDE SEQUENCE [LARGE SCALE GENOMIC DNA]</scope>
    <source>
        <strain evidence="11 12">DSM 25479</strain>
    </source>
</reference>
<dbReference type="GO" id="GO:0042744">
    <property type="term" value="P:hydrogen peroxide catabolic process"/>
    <property type="evidence" value="ECO:0007669"/>
    <property type="project" value="UniProtKB-KW"/>
</dbReference>
<dbReference type="GO" id="GO:0005737">
    <property type="term" value="C:cytoplasm"/>
    <property type="evidence" value="ECO:0007669"/>
    <property type="project" value="TreeGrafter"/>
</dbReference>
<keyword evidence="4 9" id="KW-0349">Heme</keyword>
<dbReference type="InterPro" id="IPR011614">
    <property type="entry name" value="Catalase_core"/>
</dbReference>
<dbReference type="GO" id="GO:0020037">
    <property type="term" value="F:heme binding"/>
    <property type="evidence" value="ECO:0007669"/>
    <property type="project" value="InterPro"/>
</dbReference>
<comment type="cofactor">
    <cofactor evidence="9">
        <name>heme</name>
        <dbReference type="ChEBI" id="CHEBI:30413"/>
    </cofactor>
</comment>
<dbReference type="SMART" id="SM01060">
    <property type="entry name" value="Catalase"/>
    <property type="match status" value="1"/>
</dbReference>
<dbReference type="PIRSF" id="PIRSF038928">
    <property type="entry name" value="Catalase_clade1-3"/>
    <property type="match status" value="1"/>
</dbReference>
<dbReference type="GO" id="GO:0046872">
    <property type="term" value="F:metal ion binding"/>
    <property type="evidence" value="ECO:0007669"/>
    <property type="project" value="UniProtKB-KW"/>
</dbReference>
<dbReference type="InterPro" id="IPR018028">
    <property type="entry name" value="Catalase"/>
</dbReference>
<evidence type="ECO:0000256" key="8">
    <source>
        <dbReference type="ARBA" id="ARBA00023324"/>
    </source>
</evidence>
<keyword evidence="6" id="KW-0560">Oxidoreductase</keyword>
<evidence type="ECO:0000256" key="7">
    <source>
        <dbReference type="ARBA" id="ARBA00023004"/>
    </source>
</evidence>
<dbReference type="PRINTS" id="PR00067">
    <property type="entry name" value="CATALASE"/>
</dbReference>
<dbReference type="Proteomes" id="UP000184335">
    <property type="component" value="Unassembled WGS sequence"/>
</dbReference>
<dbReference type="EMBL" id="FQYI01000001">
    <property type="protein sequence ID" value="SHI37911.1"/>
    <property type="molecule type" value="Genomic_DNA"/>
</dbReference>
<keyword evidence="3" id="KW-0575">Peroxidase</keyword>
<dbReference type="Pfam" id="PF06628">
    <property type="entry name" value="Catalase-rel"/>
    <property type="match status" value="1"/>
</dbReference>
<evidence type="ECO:0000256" key="3">
    <source>
        <dbReference type="ARBA" id="ARBA00022559"/>
    </source>
</evidence>
<gene>
    <name evidence="11" type="ORF">SAMN05443429_101354</name>
</gene>
<dbReference type="InterPro" id="IPR020835">
    <property type="entry name" value="Catalase_sf"/>
</dbReference>
<keyword evidence="8" id="KW-0376">Hydrogen peroxide</keyword>
<dbReference type="STRING" id="1118202.SAMN05443429_101354"/>
<dbReference type="PANTHER" id="PTHR11465:SF9">
    <property type="entry name" value="CATALASE"/>
    <property type="match status" value="1"/>
</dbReference>
<dbReference type="PROSITE" id="PS51402">
    <property type="entry name" value="CATALASE_3"/>
    <property type="match status" value="1"/>
</dbReference>
<dbReference type="RefSeq" id="WP_073177716.1">
    <property type="nucleotide sequence ID" value="NZ_FQYI01000001.1"/>
</dbReference>
<organism evidence="11 12">
    <name type="scientific">Cruoricaptor ignavus</name>
    <dbReference type="NCBI Taxonomy" id="1118202"/>
    <lineage>
        <taxon>Bacteria</taxon>
        <taxon>Pseudomonadati</taxon>
        <taxon>Bacteroidota</taxon>
        <taxon>Flavobacteriia</taxon>
        <taxon>Flavobacteriales</taxon>
        <taxon>Weeksellaceae</taxon>
        <taxon>Cruoricaptor</taxon>
    </lineage>
</organism>
<dbReference type="GO" id="GO:0042542">
    <property type="term" value="P:response to hydrogen peroxide"/>
    <property type="evidence" value="ECO:0007669"/>
    <property type="project" value="TreeGrafter"/>
</dbReference>
<protein>
    <recommendedName>
        <fullName evidence="2">catalase</fullName>
        <ecNumber evidence="2">1.11.1.6</ecNumber>
    </recommendedName>
</protein>
<evidence type="ECO:0000256" key="6">
    <source>
        <dbReference type="ARBA" id="ARBA00023002"/>
    </source>
</evidence>
<keyword evidence="5 9" id="KW-0479">Metal-binding</keyword>
<evidence type="ECO:0000313" key="12">
    <source>
        <dbReference type="Proteomes" id="UP000184335"/>
    </source>
</evidence>
<sequence length="434" mass="49075">MEGNNIRNKARTEQPKPVMSDFLLQEELAGFVRERIPERVVFAGGAGAYGTFITSADLSRYTRAELFSKAGNSCRIFARFSSFFNEKGTPDGVRDVRGFAVKFMPEGGVWDLAGQNFPVSFVEDPGKFKTLVHVLKKNPETNTENRAAAWEFFSQNPETLHLLLMLFSGRGIPAGYGNMDGFGVNTFSFVNENEEIFWVKFHLKTRQGIRNSEEENPGRLNFAQSLVDDVSSGNFPKWKMYAQIMTPEQAHALDWNPFDPTRVWPHGDFPLAELGELELSSLPKNYFEEVEKAAFSPTNLIDGIGISPDRNLQARLFAYRDAQRYRLGTQAAQPQSSNPHILGDFSQYETVSYPQDPYTQCGLFYTKALKTDEERSRLAENIVKSMIEISSPRKNDIIFRQLCHFFRANVELGMKISTGLGINIDMNMMSHAGF</sequence>
<evidence type="ECO:0000256" key="5">
    <source>
        <dbReference type="ARBA" id="ARBA00022723"/>
    </source>
</evidence>
<proteinExistence type="inferred from homology"/>